<feature type="transmembrane region" description="Helical" evidence="6">
    <location>
        <begin position="20"/>
        <end position="37"/>
    </location>
</feature>
<dbReference type="SUPFAM" id="SSF103473">
    <property type="entry name" value="MFS general substrate transporter"/>
    <property type="match status" value="1"/>
</dbReference>
<evidence type="ECO:0000313" key="8">
    <source>
        <dbReference type="EMBL" id="GAA0545837.1"/>
    </source>
</evidence>
<feature type="transmembrane region" description="Helical" evidence="6">
    <location>
        <begin position="308"/>
        <end position="331"/>
    </location>
</feature>
<proteinExistence type="predicted"/>
<accession>A0AAV3STZ4</accession>
<feature type="transmembrane region" description="Helical" evidence="6">
    <location>
        <begin position="343"/>
        <end position="365"/>
    </location>
</feature>
<feature type="transmembrane region" description="Helical" evidence="6">
    <location>
        <begin position="371"/>
        <end position="393"/>
    </location>
</feature>
<evidence type="ECO:0000313" key="10">
    <source>
        <dbReference type="Proteomes" id="UP001501425"/>
    </source>
</evidence>
<dbReference type="InterPro" id="IPR050189">
    <property type="entry name" value="MFS_Efflux_Transporters"/>
</dbReference>
<feature type="transmembrane region" description="Helical" evidence="6">
    <location>
        <begin position="283"/>
        <end position="302"/>
    </location>
</feature>
<organism evidence="8 10">
    <name type="scientific">Halorubrum ejinorense</name>
    <dbReference type="NCBI Taxonomy" id="425309"/>
    <lineage>
        <taxon>Archaea</taxon>
        <taxon>Methanobacteriati</taxon>
        <taxon>Methanobacteriota</taxon>
        <taxon>Stenosarchaea group</taxon>
        <taxon>Halobacteria</taxon>
        <taxon>Halobacteriales</taxon>
        <taxon>Haloferacaceae</taxon>
        <taxon>Halorubrum</taxon>
    </lineage>
</organism>
<feature type="transmembrane region" description="Helical" evidence="6">
    <location>
        <begin position="84"/>
        <end position="103"/>
    </location>
</feature>
<name>A0AAV3STZ4_9EURY</name>
<sequence length="395" mass="41238">MIGSIVPQSLFFQQSRGLKLGLVTTGTCTFSIGRFVLSPLLPTIIDSLAISAFAAGIGLTMMSGITALVRYPGGRFSDDLSRKTVIVSGLLVSMIGFGVLAGVGNYPTFLLGVTAVGVGVGLYSTAALAWLSDLFGDQQGLAMGVNNGSIYLAGILGAVLANAVITTTAWRSAFLPVIVALIILVPAFHFGNNEPYRFERPDLDIRSTFLRLIRSAHVRRMLLIGALFGVAWQGVITFLPTFLQNKKAVSPTLANNLFALLFTVGIGANLLSGRVSDRVSVPGLIAGVATTTVIGLCIVVFADGTPVLVGGIVVLGAGLAAIWPALQSYMMNYFPQKSKGGDYGAFSAIYGGIAGLGPSIVGFLVDTYSFTVAFLCLSVCLIFSAVLSLALAYGR</sequence>
<protein>
    <submittedName>
        <fullName evidence="8">MFS transporter</fullName>
    </submittedName>
</protein>
<dbReference type="PROSITE" id="PS50850">
    <property type="entry name" value="MFS"/>
    <property type="match status" value="1"/>
</dbReference>
<feature type="transmembrane region" description="Helical" evidence="6">
    <location>
        <begin position="109"/>
        <end position="130"/>
    </location>
</feature>
<feature type="transmembrane region" description="Helical" evidence="6">
    <location>
        <begin position="49"/>
        <end position="72"/>
    </location>
</feature>
<dbReference type="Proteomes" id="UP001567571">
    <property type="component" value="Unassembled WGS sequence"/>
</dbReference>
<evidence type="ECO:0000313" key="9">
    <source>
        <dbReference type="EMBL" id="MEZ3168863.1"/>
    </source>
</evidence>
<dbReference type="Proteomes" id="UP001501425">
    <property type="component" value="Unassembled WGS sequence"/>
</dbReference>
<evidence type="ECO:0000256" key="6">
    <source>
        <dbReference type="SAM" id="Phobius"/>
    </source>
</evidence>
<reference evidence="8" key="1">
    <citation type="journal article" date="2014" name="Int. J. Syst. Evol. Microbiol.">
        <title>Complete genome sequence of Corynebacterium casei LMG S-19264T (=DSM 44701T), isolated from a smear-ripened cheese.</title>
        <authorList>
            <consortium name="US DOE Joint Genome Institute (JGI-PGF)"/>
            <person name="Walter F."/>
            <person name="Albersmeier A."/>
            <person name="Kalinowski J."/>
            <person name="Ruckert C."/>
        </authorList>
    </citation>
    <scope>NUCLEOTIDE SEQUENCE</scope>
    <source>
        <strain evidence="8">JCM 14265</strain>
    </source>
</reference>
<dbReference type="InterPro" id="IPR036259">
    <property type="entry name" value="MFS_trans_sf"/>
</dbReference>
<feature type="transmembrane region" description="Helical" evidence="6">
    <location>
        <begin position="150"/>
        <end position="167"/>
    </location>
</feature>
<comment type="caution">
    <text evidence="8">The sequence shown here is derived from an EMBL/GenBank/DDBJ whole genome shotgun (WGS) entry which is preliminary data.</text>
</comment>
<feature type="transmembrane region" description="Helical" evidence="6">
    <location>
        <begin position="221"/>
        <end position="241"/>
    </location>
</feature>
<dbReference type="EMBL" id="BAAADQ010000012">
    <property type="protein sequence ID" value="GAA0545837.1"/>
    <property type="molecule type" value="Genomic_DNA"/>
</dbReference>
<evidence type="ECO:0000256" key="5">
    <source>
        <dbReference type="ARBA" id="ARBA00023136"/>
    </source>
</evidence>
<dbReference type="InterPro" id="IPR011701">
    <property type="entry name" value="MFS"/>
</dbReference>
<comment type="subcellular location">
    <subcellularLocation>
        <location evidence="1">Cell membrane</location>
        <topology evidence="1">Multi-pass membrane protein</topology>
    </subcellularLocation>
</comment>
<keyword evidence="11" id="KW-1185">Reference proteome</keyword>
<dbReference type="EMBL" id="JBEDNW010000011">
    <property type="protein sequence ID" value="MEZ3168863.1"/>
    <property type="molecule type" value="Genomic_DNA"/>
</dbReference>
<dbReference type="RefSeq" id="WP_343778884.1">
    <property type="nucleotide sequence ID" value="NZ_BAAADQ010000012.1"/>
</dbReference>
<reference evidence="9 11" key="3">
    <citation type="submission" date="2024-06" db="EMBL/GenBank/DDBJ databases">
        <title>Halorubrum miltondacostae sp. nov., a potential PHA producer isolated from an inland solar saltern in Rio Maior, Portugal.</title>
        <authorList>
            <person name="Albuquerque L."/>
            <person name="Viver T."/>
            <person name="Barroso C."/>
            <person name="Claudino R."/>
            <person name="Galvan M."/>
            <person name="Simoes G."/>
            <person name="Lobo Da Cunha A."/>
            <person name="Egas C."/>
        </authorList>
    </citation>
    <scope>NUCLEOTIDE SEQUENCE [LARGE SCALE GENOMIC DNA]</scope>
    <source>
        <strain evidence="9 11">DSM 18646</strain>
    </source>
</reference>
<feature type="domain" description="Major facilitator superfamily (MFS) profile" evidence="7">
    <location>
        <begin position="19"/>
        <end position="395"/>
    </location>
</feature>
<evidence type="ECO:0000256" key="4">
    <source>
        <dbReference type="ARBA" id="ARBA00022989"/>
    </source>
</evidence>
<keyword evidence="2" id="KW-1003">Cell membrane</keyword>
<evidence type="ECO:0000313" key="11">
    <source>
        <dbReference type="Proteomes" id="UP001567571"/>
    </source>
</evidence>
<dbReference type="GO" id="GO:0022857">
    <property type="term" value="F:transmembrane transporter activity"/>
    <property type="evidence" value="ECO:0007669"/>
    <property type="project" value="InterPro"/>
</dbReference>
<dbReference type="PANTHER" id="PTHR43124:SF3">
    <property type="entry name" value="CHLORAMPHENICOL EFFLUX PUMP RV0191"/>
    <property type="match status" value="1"/>
</dbReference>
<dbReference type="Pfam" id="PF07690">
    <property type="entry name" value="MFS_1"/>
    <property type="match status" value="1"/>
</dbReference>
<dbReference type="InterPro" id="IPR020846">
    <property type="entry name" value="MFS_dom"/>
</dbReference>
<dbReference type="AlphaFoldDB" id="A0AAV3STZ4"/>
<reference evidence="8" key="2">
    <citation type="submission" date="2023-12" db="EMBL/GenBank/DDBJ databases">
        <authorList>
            <person name="Sun Q."/>
            <person name="Inoue M."/>
        </authorList>
    </citation>
    <scope>NUCLEOTIDE SEQUENCE</scope>
    <source>
        <strain evidence="8">JCM 14265</strain>
    </source>
</reference>
<evidence type="ECO:0000256" key="1">
    <source>
        <dbReference type="ARBA" id="ARBA00004651"/>
    </source>
</evidence>
<keyword evidence="5 6" id="KW-0472">Membrane</keyword>
<dbReference type="Gene3D" id="1.20.1250.20">
    <property type="entry name" value="MFS general substrate transporter like domains"/>
    <property type="match status" value="1"/>
</dbReference>
<evidence type="ECO:0000256" key="2">
    <source>
        <dbReference type="ARBA" id="ARBA00022475"/>
    </source>
</evidence>
<feature type="transmembrane region" description="Helical" evidence="6">
    <location>
        <begin position="173"/>
        <end position="191"/>
    </location>
</feature>
<dbReference type="PANTHER" id="PTHR43124">
    <property type="entry name" value="PURINE EFFLUX PUMP PBUE"/>
    <property type="match status" value="1"/>
</dbReference>
<keyword evidence="4 6" id="KW-1133">Transmembrane helix</keyword>
<dbReference type="GO" id="GO:0005886">
    <property type="term" value="C:plasma membrane"/>
    <property type="evidence" value="ECO:0007669"/>
    <property type="project" value="UniProtKB-SubCell"/>
</dbReference>
<gene>
    <name evidence="9" type="ORF">ABNG02_16240</name>
    <name evidence="8" type="ORF">GCM10008994_20950</name>
</gene>
<evidence type="ECO:0000259" key="7">
    <source>
        <dbReference type="PROSITE" id="PS50850"/>
    </source>
</evidence>
<evidence type="ECO:0000256" key="3">
    <source>
        <dbReference type="ARBA" id="ARBA00022692"/>
    </source>
</evidence>
<feature type="transmembrane region" description="Helical" evidence="6">
    <location>
        <begin position="253"/>
        <end position="271"/>
    </location>
</feature>
<keyword evidence="3 6" id="KW-0812">Transmembrane</keyword>